<evidence type="ECO:0000256" key="6">
    <source>
        <dbReference type="ARBA" id="ARBA00023098"/>
    </source>
</evidence>
<sequence>MVRRLILGIGNDVIEIRRIRAALERRGEAFVQRVLAPEERFLAAGISDAARFAEFVAGRFAAKEAVAKAAGCGLARLSMPHVAVSLGHGGLQVAWKPPSALWDRFGPPDAARVRIHLAITHGAGIAFAVAVLEQL</sequence>
<dbReference type="InterPro" id="IPR008278">
    <property type="entry name" value="4-PPantetheinyl_Trfase_dom"/>
</dbReference>
<dbReference type="eggNOG" id="COG0736">
    <property type="taxonomic scope" value="Bacteria"/>
</dbReference>
<evidence type="ECO:0000256" key="1">
    <source>
        <dbReference type="ARBA" id="ARBA00022516"/>
    </source>
</evidence>
<keyword evidence="4 8" id="KW-0276">Fatty acid metabolism</keyword>
<feature type="binding site" evidence="8">
    <location>
        <position position="64"/>
    </location>
    <ligand>
        <name>Mg(2+)</name>
        <dbReference type="ChEBI" id="CHEBI:18420"/>
    </ligand>
</feature>
<dbReference type="NCBIfam" id="TIGR00556">
    <property type="entry name" value="pantethn_trn"/>
    <property type="match status" value="1"/>
</dbReference>
<keyword evidence="7 8" id="KW-0275">Fatty acid biosynthesis</keyword>
<dbReference type="HAMAP" id="MF_00101">
    <property type="entry name" value="AcpS"/>
    <property type="match status" value="1"/>
</dbReference>
<dbReference type="InterPro" id="IPR002582">
    <property type="entry name" value="ACPS"/>
</dbReference>
<evidence type="ECO:0000313" key="10">
    <source>
        <dbReference type="EMBL" id="AEJ42442.1"/>
    </source>
</evidence>
<keyword evidence="6 8" id="KW-0443">Lipid metabolism</keyword>
<evidence type="ECO:0000256" key="7">
    <source>
        <dbReference type="ARBA" id="ARBA00023160"/>
    </source>
</evidence>
<evidence type="ECO:0000256" key="2">
    <source>
        <dbReference type="ARBA" id="ARBA00022679"/>
    </source>
</evidence>
<dbReference type="GO" id="GO:0006633">
    <property type="term" value="P:fatty acid biosynthetic process"/>
    <property type="evidence" value="ECO:0007669"/>
    <property type="project" value="UniProtKB-UniRule"/>
</dbReference>
<dbReference type="Proteomes" id="UP000000292">
    <property type="component" value="Chromosome"/>
</dbReference>
<dbReference type="InterPro" id="IPR004568">
    <property type="entry name" value="Ppantetheine-prot_Trfase_dom"/>
</dbReference>
<comment type="cofactor">
    <cofactor evidence="8">
        <name>Mg(2+)</name>
        <dbReference type="ChEBI" id="CHEBI:18420"/>
    </cofactor>
</comment>
<comment type="subcellular location">
    <subcellularLocation>
        <location evidence="8">Cytoplasm</location>
    </subcellularLocation>
</comment>
<protein>
    <recommendedName>
        <fullName evidence="8">Holo-[acyl-carrier-protein] synthase</fullName>
        <shortName evidence="8">Holo-ACP synthase</shortName>
        <ecNumber evidence="8">2.7.8.7</ecNumber>
    </recommendedName>
    <alternativeName>
        <fullName evidence="8">4'-phosphopantetheinyl transferase AcpS</fullName>
    </alternativeName>
</protein>
<keyword evidence="2 8" id="KW-0808">Transferase</keyword>
<keyword evidence="3 8" id="KW-0479">Metal-binding</keyword>
<comment type="catalytic activity">
    <reaction evidence="8">
        <text>apo-[ACP] + CoA = holo-[ACP] + adenosine 3',5'-bisphosphate + H(+)</text>
        <dbReference type="Rhea" id="RHEA:12068"/>
        <dbReference type="Rhea" id="RHEA-COMP:9685"/>
        <dbReference type="Rhea" id="RHEA-COMP:9690"/>
        <dbReference type="ChEBI" id="CHEBI:15378"/>
        <dbReference type="ChEBI" id="CHEBI:29999"/>
        <dbReference type="ChEBI" id="CHEBI:57287"/>
        <dbReference type="ChEBI" id="CHEBI:58343"/>
        <dbReference type="ChEBI" id="CHEBI:64479"/>
        <dbReference type="EC" id="2.7.8.7"/>
    </reaction>
</comment>
<comment type="similarity">
    <text evidence="8">Belongs to the P-Pant transferase superfamily. AcpS family.</text>
</comment>
<dbReference type="HOGENOM" id="CLU_089696_1_2_9"/>
<proteinExistence type="inferred from homology"/>
<dbReference type="SUPFAM" id="SSF56214">
    <property type="entry name" value="4'-phosphopantetheinyl transferase"/>
    <property type="match status" value="1"/>
</dbReference>
<evidence type="ECO:0000256" key="5">
    <source>
        <dbReference type="ARBA" id="ARBA00022842"/>
    </source>
</evidence>
<comment type="function">
    <text evidence="8">Transfers the 4'-phosphopantetheine moiety from coenzyme A to a Ser of acyl-carrier-protein.</text>
</comment>
<organism evidence="10 11">
    <name type="scientific">Alicyclobacillus acidocaldarius (strain Tc-4-1)</name>
    <name type="common">Bacillus acidocaldarius</name>
    <dbReference type="NCBI Taxonomy" id="1048834"/>
    <lineage>
        <taxon>Bacteria</taxon>
        <taxon>Bacillati</taxon>
        <taxon>Bacillota</taxon>
        <taxon>Bacilli</taxon>
        <taxon>Bacillales</taxon>
        <taxon>Alicyclobacillaceae</taxon>
        <taxon>Alicyclobacillus</taxon>
    </lineage>
</organism>
<dbReference type="GO" id="GO:0008897">
    <property type="term" value="F:holo-[acyl-carrier-protein] synthase activity"/>
    <property type="evidence" value="ECO:0007669"/>
    <property type="project" value="UniProtKB-UniRule"/>
</dbReference>
<dbReference type="Pfam" id="PF01648">
    <property type="entry name" value="ACPS"/>
    <property type="match status" value="1"/>
</dbReference>
<keyword evidence="5 8" id="KW-0460">Magnesium</keyword>
<dbReference type="Gene3D" id="3.90.470.20">
    <property type="entry name" value="4'-phosphopantetheinyl transferase domain"/>
    <property type="match status" value="1"/>
</dbReference>
<gene>
    <name evidence="8" type="primary">acpS</name>
    <name evidence="10" type="ordered locus">TC41_0479</name>
</gene>
<keyword evidence="8" id="KW-0963">Cytoplasm</keyword>
<dbReference type="PATRIC" id="fig|1048834.4.peg.446"/>
<evidence type="ECO:0000259" key="9">
    <source>
        <dbReference type="Pfam" id="PF01648"/>
    </source>
</evidence>
<reference evidence="11" key="2">
    <citation type="submission" date="2011-06" db="EMBL/GenBank/DDBJ databases">
        <title>The complete genome sequence of Alicyclobacillus acidocaldarius sp. Tc-4-1.</title>
        <authorList>
            <person name="Chen Y."/>
            <person name="He Y."/>
            <person name="Dong Z."/>
            <person name="Hu S."/>
        </authorList>
    </citation>
    <scope>NUCLEOTIDE SEQUENCE [LARGE SCALE GENOMIC DNA]</scope>
    <source>
        <strain evidence="11">Tc-4-1</strain>
    </source>
</reference>
<dbReference type="EC" id="2.7.8.7" evidence="8"/>
<dbReference type="NCBIfam" id="TIGR00516">
    <property type="entry name" value="acpS"/>
    <property type="match status" value="1"/>
</dbReference>
<evidence type="ECO:0000256" key="8">
    <source>
        <dbReference type="HAMAP-Rule" id="MF_00101"/>
    </source>
</evidence>
<evidence type="ECO:0000313" key="11">
    <source>
        <dbReference type="Proteomes" id="UP000000292"/>
    </source>
</evidence>
<feature type="binding site" evidence="8">
    <location>
        <position position="12"/>
    </location>
    <ligand>
        <name>Mg(2+)</name>
        <dbReference type="ChEBI" id="CHEBI:18420"/>
    </ligand>
</feature>
<name>F8ICG6_ALIAT</name>
<dbReference type="STRING" id="1048834.TC41_0479"/>
<evidence type="ECO:0000256" key="4">
    <source>
        <dbReference type="ARBA" id="ARBA00022832"/>
    </source>
</evidence>
<dbReference type="KEGG" id="aad:TC41_0479"/>
<reference evidence="10 11" key="1">
    <citation type="journal article" date="2011" name="J. Bacteriol.">
        <title>Complete Genome Sequence of Alicyclobacillus acidocaldarius Strain Tc-4-1.</title>
        <authorList>
            <person name="Chen Y."/>
            <person name="He Y."/>
            <person name="Zhang B."/>
            <person name="Yang J."/>
            <person name="Li W."/>
            <person name="Dong Z."/>
            <person name="Hu S."/>
        </authorList>
    </citation>
    <scope>NUCLEOTIDE SEQUENCE [LARGE SCALE GENOMIC DNA]</scope>
    <source>
        <strain evidence="10 11">Tc-4-1</strain>
    </source>
</reference>
<dbReference type="GO" id="GO:0000287">
    <property type="term" value="F:magnesium ion binding"/>
    <property type="evidence" value="ECO:0007669"/>
    <property type="project" value="UniProtKB-UniRule"/>
</dbReference>
<dbReference type="GO" id="GO:0005737">
    <property type="term" value="C:cytoplasm"/>
    <property type="evidence" value="ECO:0007669"/>
    <property type="project" value="UniProtKB-SubCell"/>
</dbReference>
<accession>F8ICG6</accession>
<dbReference type="EMBL" id="CP002902">
    <property type="protein sequence ID" value="AEJ42442.1"/>
    <property type="molecule type" value="Genomic_DNA"/>
</dbReference>
<feature type="domain" description="4'-phosphopantetheinyl transferase" evidence="9">
    <location>
        <begin position="8"/>
        <end position="82"/>
    </location>
</feature>
<dbReference type="AlphaFoldDB" id="F8ICG6"/>
<dbReference type="InterPro" id="IPR037143">
    <property type="entry name" value="4-PPantetheinyl_Trfase_dom_sf"/>
</dbReference>
<evidence type="ECO:0000256" key="3">
    <source>
        <dbReference type="ARBA" id="ARBA00022723"/>
    </source>
</evidence>
<keyword evidence="1 8" id="KW-0444">Lipid biosynthesis</keyword>